<dbReference type="SUPFAM" id="SSF52172">
    <property type="entry name" value="CheY-like"/>
    <property type="match status" value="2"/>
</dbReference>
<organism evidence="18 19">
    <name type="scientific">Aestuariispira insulae</name>
    <dbReference type="NCBI Taxonomy" id="1461337"/>
    <lineage>
        <taxon>Bacteria</taxon>
        <taxon>Pseudomonadati</taxon>
        <taxon>Pseudomonadota</taxon>
        <taxon>Alphaproteobacteria</taxon>
        <taxon>Rhodospirillales</taxon>
        <taxon>Kiloniellaceae</taxon>
        <taxon>Aestuariispira</taxon>
    </lineage>
</organism>
<evidence type="ECO:0000256" key="14">
    <source>
        <dbReference type="SAM" id="MobiDB-lite"/>
    </source>
</evidence>
<dbReference type="SUPFAM" id="SSF55874">
    <property type="entry name" value="ATPase domain of HSP90 chaperone/DNA topoisomerase II/histidine kinase"/>
    <property type="match status" value="1"/>
</dbReference>
<feature type="modified residue" description="4-aspartylphosphate" evidence="12">
    <location>
        <position position="786"/>
    </location>
</feature>
<dbReference type="RefSeq" id="WP_115935423.1">
    <property type="nucleotide sequence ID" value="NZ_QRDW01000001.1"/>
</dbReference>
<dbReference type="SUPFAM" id="SSF55785">
    <property type="entry name" value="PYP-like sensor domain (PAS domain)"/>
    <property type="match status" value="1"/>
</dbReference>
<evidence type="ECO:0000256" key="2">
    <source>
        <dbReference type="ARBA" id="ARBA00012438"/>
    </source>
</evidence>
<evidence type="ECO:0000256" key="8">
    <source>
        <dbReference type="ARBA" id="ARBA00023012"/>
    </source>
</evidence>
<evidence type="ECO:0000256" key="4">
    <source>
        <dbReference type="ARBA" id="ARBA00022679"/>
    </source>
</evidence>
<dbReference type="SUPFAM" id="SSF47226">
    <property type="entry name" value="Histidine-containing phosphotransfer domain, HPT domain"/>
    <property type="match status" value="1"/>
</dbReference>
<accession>A0A3D9HY65</accession>
<dbReference type="PANTHER" id="PTHR45339">
    <property type="entry name" value="HYBRID SIGNAL TRANSDUCTION HISTIDINE KINASE J"/>
    <property type="match status" value="1"/>
</dbReference>
<dbReference type="FunFam" id="3.30.565.10:FF:000010">
    <property type="entry name" value="Sensor histidine kinase RcsC"/>
    <property type="match status" value="1"/>
</dbReference>
<dbReference type="GO" id="GO:0000155">
    <property type="term" value="F:phosphorelay sensor kinase activity"/>
    <property type="evidence" value="ECO:0007669"/>
    <property type="project" value="InterPro"/>
</dbReference>
<dbReference type="SMART" id="SM00448">
    <property type="entry name" value="REC"/>
    <property type="match status" value="2"/>
</dbReference>
<keyword evidence="19" id="KW-1185">Reference proteome</keyword>
<dbReference type="InterPro" id="IPR003594">
    <property type="entry name" value="HATPase_dom"/>
</dbReference>
<keyword evidence="7" id="KW-0067">ATP-binding</keyword>
<dbReference type="InterPro" id="IPR008207">
    <property type="entry name" value="Sig_transdc_His_kin_Hpt_dom"/>
</dbReference>
<dbReference type="CDD" id="cd17546">
    <property type="entry name" value="REC_hyHK_CKI1_RcsC-like"/>
    <property type="match status" value="1"/>
</dbReference>
<dbReference type="GO" id="GO:0005524">
    <property type="term" value="F:ATP binding"/>
    <property type="evidence" value="ECO:0007669"/>
    <property type="project" value="UniProtKB-KW"/>
</dbReference>
<dbReference type="InterPro" id="IPR036890">
    <property type="entry name" value="HATPase_C_sf"/>
</dbReference>
<dbReference type="Proteomes" id="UP000256845">
    <property type="component" value="Unassembled WGS sequence"/>
</dbReference>
<reference evidence="18 19" key="1">
    <citation type="submission" date="2018-07" db="EMBL/GenBank/DDBJ databases">
        <title>Genomic Encyclopedia of Type Strains, Phase III (KMG-III): the genomes of soil and plant-associated and newly described type strains.</title>
        <authorList>
            <person name="Whitman W."/>
        </authorList>
    </citation>
    <scope>NUCLEOTIDE SEQUENCE [LARGE SCALE GENOMIC DNA]</scope>
    <source>
        <strain evidence="18 19">CECT 8488</strain>
    </source>
</reference>
<dbReference type="SUPFAM" id="SSF47384">
    <property type="entry name" value="Homodimeric domain of signal transducing histidine kinase"/>
    <property type="match status" value="1"/>
</dbReference>
<evidence type="ECO:0000256" key="1">
    <source>
        <dbReference type="ARBA" id="ARBA00000085"/>
    </source>
</evidence>
<dbReference type="OrthoDB" id="9801651at2"/>
<dbReference type="PANTHER" id="PTHR45339:SF5">
    <property type="entry name" value="HISTIDINE KINASE"/>
    <property type="match status" value="1"/>
</dbReference>
<gene>
    <name evidence="18" type="ORF">DFP90_1011163</name>
</gene>
<dbReference type="PROSITE" id="PS50894">
    <property type="entry name" value="HPT"/>
    <property type="match status" value="1"/>
</dbReference>
<keyword evidence="4" id="KW-0808">Transferase</keyword>
<comment type="catalytic activity">
    <reaction evidence="1">
        <text>ATP + protein L-histidine = ADP + protein N-phospho-L-histidine.</text>
        <dbReference type="EC" id="2.7.13.3"/>
    </reaction>
</comment>
<dbReference type="PRINTS" id="PR00344">
    <property type="entry name" value="BCTRLSENSOR"/>
</dbReference>
<evidence type="ECO:0000256" key="10">
    <source>
        <dbReference type="ARBA" id="ARBA00068150"/>
    </source>
</evidence>
<feature type="domain" description="HPt" evidence="17">
    <location>
        <begin position="934"/>
        <end position="1027"/>
    </location>
</feature>
<dbReference type="Pfam" id="PF02518">
    <property type="entry name" value="HATPase_c"/>
    <property type="match status" value="1"/>
</dbReference>
<dbReference type="EMBL" id="QRDW01000001">
    <property type="protein sequence ID" value="RED54360.1"/>
    <property type="molecule type" value="Genomic_DNA"/>
</dbReference>
<keyword evidence="8" id="KW-0902">Two-component regulatory system</keyword>
<dbReference type="GO" id="GO:0005886">
    <property type="term" value="C:plasma membrane"/>
    <property type="evidence" value="ECO:0007669"/>
    <property type="project" value="UniProtKB-SubCell"/>
</dbReference>
<feature type="compositionally biased region" description="Basic and acidic residues" evidence="14">
    <location>
        <begin position="858"/>
        <end position="869"/>
    </location>
</feature>
<dbReference type="Gene3D" id="3.30.565.10">
    <property type="entry name" value="Histidine kinase-like ATPase, C-terminal domain"/>
    <property type="match status" value="1"/>
</dbReference>
<evidence type="ECO:0000313" key="19">
    <source>
        <dbReference type="Proteomes" id="UP000256845"/>
    </source>
</evidence>
<dbReference type="PROSITE" id="PS50109">
    <property type="entry name" value="HIS_KIN"/>
    <property type="match status" value="1"/>
</dbReference>
<evidence type="ECO:0000259" key="17">
    <source>
        <dbReference type="PROSITE" id="PS50894"/>
    </source>
</evidence>
<dbReference type="Pfam" id="PF00512">
    <property type="entry name" value="HisKA"/>
    <property type="match status" value="1"/>
</dbReference>
<dbReference type="InterPro" id="IPR005467">
    <property type="entry name" value="His_kinase_dom"/>
</dbReference>
<keyword evidence="13" id="KW-0175">Coiled coil</keyword>
<keyword evidence="5" id="KW-0547">Nucleotide-binding</keyword>
<feature type="modified residue" description="4-aspartylphosphate" evidence="12">
    <location>
        <position position="646"/>
    </location>
</feature>
<evidence type="ECO:0000256" key="11">
    <source>
        <dbReference type="PROSITE-ProRule" id="PRU00110"/>
    </source>
</evidence>
<evidence type="ECO:0000259" key="15">
    <source>
        <dbReference type="PROSITE" id="PS50109"/>
    </source>
</evidence>
<dbReference type="SMART" id="SM00387">
    <property type="entry name" value="HATPase_c"/>
    <property type="match status" value="1"/>
</dbReference>
<evidence type="ECO:0000256" key="7">
    <source>
        <dbReference type="ARBA" id="ARBA00022840"/>
    </source>
</evidence>
<comment type="caution">
    <text evidence="18">The sequence shown here is derived from an EMBL/GenBank/DDBJ whole genome shotgun (WGS) entry which is preliminary data.</text>
</comment>
<keyword evidence="3 12" id="KW-0597">Phosphoprotein</keyword>
<dbReference type="InterPro" id="IPR003661">
    <property type="entry name" value="HisK_dim/P_dom"/>
</dbReference>
<dbReference type="Gene3D" id="1.20.120.160">
    <property type="entry name" value="HPT domain"/>
    <property type="match status" value="1"/>
</dbReference>
<feature type="modified residue" description="Phosphohistidine" evidence="11">
    <location>
        <position position="973"/>
    </location>
</feature>
<dbReference type="AlphaFoldDB" id="A0A3D9HY65"/>
<feature type="domain" description="Histidine kinase" evidence="15">
    <location>
        <begin position="359"/>
        <end position="580"/>
    </location>
</feature>
<dbReference type="InterPro" id="IPR035965">
    <property type="entry name" value="PAS-like_dom_sf"/>
</dbReference>
<proteinExistence type="predicted"/>
<evidence type="ECO:0000256" key="3">
    <source>
        <dbReference type="ARBA" id="ARBA00022553"/>
    </source>
</evidence>
<dbReference type="InterPro" id="IPR036641">
    <property type="entry name" value="HPT_dom_sf"/>
</dbReference>
<dbReference type="Pfam" id="PF01627">
    <property type="entry name" value="Hpt"/>
    <property type="match status" value="1"/>
</dbReference>
<evidence type="ECO:0000313" key="18">
    <source>
        <dbReference type="EMBL" id="RED54360.1"/>
    </source>
</evidence>
<dbReference type="InterPro" id="IPR011006">
    <property type="entry name" value="CheY-like_superfamily"/>
</dbReference>
<dbReference type="Pfam" id="PF00072">
    <property type="entry name" value="Response_reg"/>
    <property type="match status" value="1"/>
</dbReference>
<dbReference type="Gene3D" id="1.10.287.130">
    <property type="match status" value="1"/>
</dbReference>
<evidence type="ECO:0000256" key="5">
    <source>
        <dbReference type="ARBA" id="ARBA00022741"/>
    </source>
</evidence>
<dbReference type="CDD" id="cd16922">
    <property type="entry name" value="HATPase_EvgS-ArcB-TorS-like"/>
    <property type="match status" value="1"/>
</dbReference>
<dbReference type="EC" id="2.7.13.3" evidence="2"/>
<feature type="domain" description="Response regulatory" evidence="16">
    <location>
        <begin position="597"/>
        <end position="712"/>
    </location>
</feature>
<dbReference type="Gene3D" id="3.30.450.20">
    <property type="entry name" value="PAS domain"/>
    <property type="match status" value="1"/>
</dbReference>
<dbReference type="SMART" id="SM00388">
    <property type="entry name" value="HisKA"/>
    <property type="match status" value="1"/>
</dbReference>
<protein>
    <recommendedName>
        <fullName evidence="10">Sensory/regulatory protein RpfC</fullName>
        <ecNumber evidence="2">2.7.13.3</ecNumber>
    </recommendedName>
</protein>
<dbReference type="InterPro" id="IPR036097">
    <property type="entry name" value="HisK_dim/P_sf"/>
</dbReference>
<comment type="subunit">
    <text evidence="9">At low DSF concentrations, interacts with RpfF.</text>
</comment>
<evidence type="ECO:0000259" key="16">
    <source>
        <dbReference type="PROSITE" id="PS50110"/>
    </source>
</evidence>
<evidence type="ECO:0000256" key="9">
    <source>
        <dbReference type="ARBA" id="ARBA00064003"/>
    </source>
</evidence>
<feature type="coiled-coil region" evidence="13">
    <location>
        <begin position="198"/>
        <end position="225"/>
    </location>
</feature>
<dbReference type="Pfam" id="PF12860">
    <property type="entry name" value="PAS_7"/>
    <property type="match status" value="1"/>
</dbReference>
<feature type="region of interest" description="Disordered" evidence="14">
    <location>
        <begin position="857"/>
        <end position="877"/>
    </location>
</feature>
<evidence type="ECO:0000256" key="6">
    <source>
        <dbReference type="ARBA" id="ARBA00022777"/>
    </source>
</evidence>
<feature type="domain" description="Response regulatory" evidence="16">
    <location>
        <begin position="737"/>
        <end position="854"/>
    </location>
</feature>
<dbReference type="InterPro" id="IPR004358">
    <property type="entry name" value="Sig_transdc_His_kin-like_C"/>
</dbReference>
<dbReference type="FunFam" id="1.10.287.130:FF:000002">
    <property type="entry name" value="Two-component osmosensing histidine kinase"/>
    <property type="match status" value="1"/>
</dbReference>
<keyword evidence="6" id="KW-0418">Kinase</keyword>
<dbReference type="PROSITE" id="PS50110">
    <property type="entry name" value="RESPONSE_REGULATORY"/>
    <property type="match status" value="2"/>
</dbReference>
<sequence>MIHLRKRALYLVLFSALVLFGISAIGGFLRLNDHQQYITNTQPESGLWHASQLELAYQQVLESLLMTKAGIRAGADEQLSQRVDVLWSRLNLFQENAPDPRSRILLAHRETFDELREALVHIDERMASLQEGDREALTQTYEGLVLMRSRVHQLALDGLRFETSMIADSETRIDEILNRLAIDLIALGLSVAVVVFLLARQINVVELTRREADEAKEALAQAIEGVSEGFALFDASDRLLMANSVYREIYQGDEEDFAAGIQFEDMCRSAVKKGIHADAAGREKEWIARRLAAHLGEAPFEEELSDGRWILARDQRIESGGMVGIRSDITDRKQAELKLRDALSEARIATKAKSEFLAIMSHEMRTPLNGVIGLLGLMLDSKLDPEQRGYVMTARESGEMLLSLIEDVLDFSKIEAGKLELEETAFDPSDLVSGVVEVLAPRAHAKGIEVLSYVDPSVPGHLLGDPGRLRQIIFNLAGNAVKFTERGGVTVELALAAEDGETVVLSGAVTDTGIGIPYEAQETLFAEFIQLDASYSRRFGGTGLGLTITRRLVEAMKGAVWVNSEPGKGSVFSFSVQLKRDPAEAVIAPRKAPVARKILFWSDEGITSDLTIKCLRGDGHKVVNVQTENDAVARLTGSDFDVVMIDCRPQDETGFYLASKLRDLNIDTPVFLLRPGSIQLRNEGELPTDAITGILAKPLQKEMLKSALETLSGEIIQTEQGPTEADQAARTIGAGYRLLLAEDSPTNRMVASVILRRAGFRVDWVKDGVEAVEAIKRLSYDLVLMDISMPNMDGVEATKAIRSLDVAGATVPIIALTAHAMPGDRERFLSAGMDDYLTKPLRGEELLKAISEFCPPKSPEDLSAQEKVEGASVAPSEPLQAPIQAQTVSASPQAASPVLAVSNDTEAKAGPSPKIEMSPVVDEIVFRQLQEDAGPEVVPQLIDVFLNELVGRVSRINEAEPDGDSETIAKEAHALKSSAGSFGATKLHLLAKDVEKAARREERKLLSDLVPQLSDTGEETERQFRLLIK</sequence>
<dbReference type="Gene3D" id="3.40.50.2300">
    <property type="match status" value="2"/>
</dbReference>
<evidence type="ECO:0000256" key="13">
    <source>
        <dbReference type="SAM" id="Coils"/>
    </source>
</evidence>
<dbReference type="InterPro" id="IPR001789">
    <property type="entry name" value="Sig_transdc_resp-reg_receiver"/>
</dbReference>
<dbReference type="CDD" id="cd00082">
    <property type="entry name" value="HisKA"/>
    <property type="match status" value="1"/>
</dbReference>
<name>A0A3D9HY65_9PROT</name>
<evidence type="ECO:0000256" key="12">
    <source>
        <dbReference type="PROSITE-ProRule" id="PRU00169"/>
    </source>
</evidence>